<dbReference type="EMBL" id="QMFB01000011">
    <property type="protein sequence ID" value="RAV19605.1"/>
    <property type="molecule type" value="Genomic_DNA"/>
</dbReference>
<dbReference type="SMART" id="SM00342">
    <property type="entry name" value="HTH_ARAC"/>
    <property type="match status" value="1"/>
</dbReference>
<dbReference type="Proteomes" id="UP000250369">
    <property type="component" value="Unassembled WGS sequence"/>
</dbReference>
<dbReference type="InterPro" id="IPR009057">
    <property type="entry name" value="Homeodomain-like_sf"/>
</dbReference>
<feature type="domain" description="HTH araC/xylS-type" evidence="4">
    <location>
        <begin position="178"/>
        <end position="276"/>
    </location>
</feature>
<evidence type="ECO:0000313" key="6">
    <source>
        <dbReference type="Proteomes" id="UP000250369"/>
    </source>
</evidence>
<evidence type="ECO:0000313" key="5">
    <source>
        <dbReference type="EMBL" id="RAV19605.1"/>
    </source>
</evidence>
<keyword evidence="6" id="KW-1185">Reference proteome</keyword>
<dbReference type="Gene3D" id="2.60.120.280">
    <property type="entry name" value="Regulatory protein AraC"/>
    <property type="match status" value="1"/>
</dbReference>
<dbReference type="PROSITE" id="PS01124">
    <property type="entry name" value="HTH_ARAC_FAMILY_2"/>
    <property type="match status" value="1"/>
</dbReference>
<evidence type="ECO:0000256" key="1">
    <source>
        <dbReference type="ARBA" id="ARBA00023015"/>
    </source>
</evidence>
<reference evidence="5 6" key="1">
    <citation type="journal article" date="2009" name="Int. J. Syst. Evol. Microbiol.">
        <title>Paenibacillus contaminans sp. nov., isolated from a contaminated laboratory plate.</title>
        <authorList>
            <person name="Chou J.H."/>
            <person name="Lee J.H."/>
            <person name="Lin M.C."/>
            <person name="Chang P.S."/>
            <person name="Arun A.B."/>
            <person name="Young C.C."/>
            <person name="Chen W.M."/>
        </authorList>
    </citation>
    <scope>NUCLEOTIDE SEQUENCE [LARGE SCALE GENOMIC DNA]</scope>
    <source>
        <strain evidence="5 6">CKOBP-6</strain>
    </source>
</reference>
<evidence type="ECO:0000256" key="3">
    <source>
        <dbReference type="ARBA" id="ARBA00023163"/>
    </source>
</evidence>
<dbReference type="PROSITE" id="PS00041">
    <property type="entry name" value="HTH_ARAC_FAMILY_1"/>
    <property type="match status" value="1"/>
</dbReference>
<dbReference type="InterPro" id="IPR003313">
    <property type="entry name" value="AraC-bd"/>
</dbReference>
<dbReference type="AlphaFoldDB" id="A0A329MIE2"/>
<protein>
    <submittedName>
        <fullName evidence="5">AraC family transcriptional regulator</fullName>
    </submittedName>
</protein>
<name>A0A329MIE2_9BACL</name>
<dbReference type="OrthoDB" id="9803764at2"/>
<keyword evidence="3" id="KW-0804">Transcription</keyword>
<evidence type="ECO:0000259" key="4">
    <source>
        <dbReference type="PROSITE" id="PS01124"/>
    </source>
</evidence>
<comment type="caution">
    <text evidence="5">The sequence shown here is derived from an EMBL/GenBank/DDBJ whole genome shotgun (WGS) entry which is preliminary data.</text>
</comment>
<sequence>MSEPAPLNPFNRLTFHNSLSCGKARCEPGWSWRPAPMRDFDLWYALNGTGEIVINDTPYRVQKGACFLLRPGDRVSATQHPEDRLGVIYIHFTVTGRQEEKIDPDAACFPPRLTMMEDTYHFERDLHRLLELPDRPEPLAAEEFHHLMQLVFLQLRRAGAQPAEEAERHSFKHKQLVHQTIDRIRDRIGQPIDHEELAELAGLSPRYLSSLFKQYTGHSLKAYITRMRMERAKLLLAETSMNITQAAEAVGYGDIYFFSKLFRSLYGVPPSHFRRNEKASEPHRG</sequence>
<keyword evidence="2" id="KW-0238">DNA-binding</keyword>
<dbReference type="InterPro" id="IPR037923">
    <property type="entry name" value="HTH-like"/>
</dbReference>
<evidence type="ECO:0000256" key="2">
    <source>
        <dbReference type="ARBA" id="ARBA00023125"/>
    </source>
</evidence>
<dbReference type="Gene3D" id="1.10.10.60">
    <property type="entry name" value="Homeodomain-like"/>
    <property type="match status" value="2"/>
</dbReference>
<dbReference type="PANTHER" id="PTHR43280:SF28">
    <property type="entry name" value="HTH-TYPE TRANSCRIPTIONAL ACTIVATOR RHAS"/>
    <property type="match status" value="1"/>
</dbReference>
<proteinExistence type="predicted"/>
<dbReference type="GO" id="GO:0043565">
    <property type="term" value="F:sequence-specific DNA binding"/>
    <property type="evidence" value="ECO:0007669"/>
    <property type="project" value="InterPro"/>
</dbReference>
<dbReference type="SUPFAM" id="SSF51215">
    <property type="entry name" value="Regulatory protein AraC"/>
    <property type="match status" value="1"/>
</dbReference>
<dbReference type="InterPro" id="IPR018062">
    <property type="entry name" value="HTH_AraC-typ_CS"/>
</dbReference>
<dbReference type="InterPro" id="IPR018060">
    <property type="entry name" value="HTH_AraC"/>
</dbReference>
<keyword evidence="1" id="KW-0805">Transcription regulation</keyword>
<dbReference type="RefSeq" id="WP_113032510.1">
    <property type="nucleotide sequence ID" value="NZ_QMFB01000011.1"/>
</dbReference>
<dbReference type="SUPFAM" id="SSF46689">
    <property type="entry name" value="Homeodomain-like"/>
    <property type="match status" value="2"/>
</dbReference>
<dbReference type="GO" id="GO:0003700">
    <property type="term" value="F:DNA-binding transcription factor activity"/>
    <property type="evidence" value="ECO:0007669"/>
    <property type="project" value="InterPro"/>
</dbReference>
<accession>A0A329MIE2</accession>
<dbReference type="Pfam" id="PF02311">
    <property type="entry name" value="AraC_binding"/>
    <property type="match status" value="1"/>
</dbReference>
<dbReference type="PANTHER" id="PTHR43280">
    <property type="entry name" value="ARAC-FAMILY TRANSCRIPTIONAL REGULATOR"/>
    <property type="match status" value="1"/>
</dbReference>
<organism evidence="5 6">
    <name type="scientific">Paenibacillus contaminans</name>
    <dbReference type="NCBI Taxonomy" id="450362"/>
    <lineage>
        <taxon>Bacteria</taxon>
        <taxon>Bacillati</taxon>
        <taxon>Bacillota</taxon>
        <taxon>Bacilli</taxon>
        <taxon>Bacillales</taxon>
        <taxon>Paenibacillaceae</taxon>
        <taxon>Paenibacillus</taxon>
    </lineage>
</organism>
<dbReference type="Pfam" id="PF12833">
    <property type="entry name" value="HTH_18"/>
    <property type="match status" value="1"/>
</dbReference>
<gene>
    <name evidence="5" type="ORF">DQG23_19270</name>
</gene>